<dbReference type="GeneID" id="111125968"/>
<feature type="transmembrane region" description="Helical" evidence="1">
    <location>
        <begin position="362"/>
        <end position="383"/>
    </location>
</feature>
<dbReference type="RefSeq" id="XP_022325993.1">
    <property type="nucleotide sequence ID" value="XM_022470285.1"/>
</dbReference>
<dbReference type="OrthoDB" id="6157674at2759"/>
<dbReference type="Gene3D" id="3.10.100.10">
    <property type="entry name" value="Mannose-Binding Protein A, subunit A"/>
    <property type="match status" value="1"/>
</dbReference>
<feature type="chain" id="PRO_5034016630" evidence="2">
    <location>
        <begin position="23"/>
        <end position="394"/>
    </location>
</feature>
<dbReference type="SUPFAM" id="SSF56436">
    <property type="entry name" value="C-type lectin-like"/>
    <property type="match status" value="1"/>
</dbReference>
<accession>A0A8B8DDB7</accession>
<evidence type="ECO:0000313" key="3">
    <source>
        <dbReference type="Proteomes" id="UP000694844"/>
    </source>
</evidence>
<proteinExistence type="predicted"/>
<feature type="signal peptide" evidence="2">
    <location>
        <begin position="1"/>
        <end position="22"/>
    </location>
</feature>
<dbReference type="CDD" id="cd00037">
    <property type="entry name" value="CLECT"/>
    <property type="match status" value="1"/>
</dbReference>
<dbReference type="InterPro" id="IPR016187">
    <property type="entry name" value="CTDL_fold"/>
</dbReference>
<keyword evidence="1" id="KW-0472">Membrane</keyword>
<evidence type="ECO:0000313" key="4">
    <source>
        <dbReference type="RefSeq" id="XP_022325993.1"/>
    </source>
</evidence>
<name>A0A8B8DDB7_CRAVI</name>
<dbReference type="InterPro" id="IPR016186">
    <property type="entry name" value="C-type_lectin-like/link_sf"/>
</dbReference>
<dbReference type="AlphaFoldDB" id="A0A8B8DDB7"/>
<reference evidence="4" key="1">
    <citation type="submission" date="2025-08" db="UniProtKB">
        <authorList>
            <consortium name="RefSeq"/>
        </authorList>
    </citation>
    <scope>IDENTIFICATION</scope>
    <source>
        <tissue evidence="4">Whole sample</tissue>
    </source>
</reference>
<evidence type="ECO:0000256" key="2">
    <source>
        <dbReference type="SAM" id="SignalP"/>
    </source>
</evidence>
<dbReference type="KEGG" id="cvn:111125968"/>
<gene>
    <name evidence="4" type="primary">LOC111125968</name>
</gene>
<keyword evidence="3" id="KW-1185">Reference proteome</keyword>
<keyword evidence="1" id="KW-0812">Transmembrane</keyword>
<evidence type="ECO:0000256" key="1">
    <source>
        <dbReference type="SAM" id="Phobius"/>
    </source>
</evidence>
<keyword evidence="2" id="KW-0732">Signal</keyword>
<sequence>MSLVKCFLCIFTLVVLYGKIQGFGIVKPAYMGNIWQNTYILHTERKNWLSALNICHANGINMQFNDWEKVNWYIRIKAERLGWNTAEDVWIGLIKHQDSHVWYDVRKDKLCERNDVYYPGQLYHERQCAVLNMSGSVFAGNSHIIYAENCEGRQLGFVCLSNHGQVPTSVEYYPMSEVVEKGSRRHSYNSSSAEECAITVFSTLMCYAATYYPELELCEADCTNMDNILDNVTLVSTTINATVILRTYNKVRIEYAVTSLPNISGPTDYPCITLTTTETDFSTSSNLPTSTSTAEQSSGNCHCVCPSTANMSSKDLLMQRIDEIKEELTVAKTSLSSSVRKRTSAPDERQSSATMGKVGICIIVGTLFSLVAGDICCVVNIMVKLLKNKLCLVV</sequence>
<protein>
    <submittedName>
        <fullName evidence="4">Uncharacterized protein LOC111125968</fullName>
    </submittedName>
</protein>
<keyword evidence="1" id="KW-1133">Transmembrane helix</keyword>
<organism evidence="3 4">
    <name type="scientific">Crassostrea virginica</name>
    <name type="common">Eastern oyster</name>
    <dbReference type="NCBI Taxonomy" id="6565"/>
    <lineage>
        <taxon>Eukaryota</taxon>
        <taxon>Metazoa</taxon>
        <taxon>Spiralia</taxon>
        <taxon>Lophotrochozoa</taxon>
        <taxon>Mollusca</taxon>
        <taxon>Bivalvia</taxon>
        <taxon>Autobranchia</taxon>
        <taxon>Pteriomorphia</taxon>
        <taxon>Ostreida</taxon>
        <taxon>Ostreoidea</taxon>
        <taxon>Ostreidae</taxon>
        <taxon>Crassostrea</taxon>
    </lineage>
</organism>
<dbReference type="Proteomes" id="UP000694844">
    <property type="component" value="Chromosome 3"/>
</dbReference>